<dbReference type="Proteomes" id="UP000823388">
    <property type="component" value="Chromosome 2N"/>
</dbReference>
<dbReference type="PANTHER" id="PTHR36480">
    <property type="entry name" value="OS06G0118900 PROTEIN-RELATED"/>
    <property type="match status" value="1"/>
</dbReference>
<keyword evidence="3" id="KW-1185">Reference proteome</keyword>
<evidence type="ECO:0000313" key="2">
    <source>
        <dbReference type="EMBL" id="KAG2634321.1"/>
    </source>
</evidence>
<proteinExistence type="predicted"/>
<dbReference type="AlphaFoldDB" id="A0A8T0VC34"/>
<dbReference type="EMBL" id="CM029040">
    <property type="protein sequence ID" value="KAG2634321.1"/>
    <property type="molecule type" value="Genomic_DNA"/>
</dbReference>
<comment type="caution">
    <text evidence="2">The sequence shown here is derived from an EMBL/GenBank/DDBJ whole genome shotgun (WGS) entry which is preliminary data.</text>
</comment>
<protein>
    <submittedName>
        <fullName evidence="2">Uncharacterized protein</fullName>
    </submittedName>
</protein>
<organism evidence="2 3">
    <name type="scientific">Panicum virgatum</name>
    <name type="common">Blackwell switchgrass</name>
    <dbReference type="NCBI Taxonomy" id="38727"/>
    <lineage>
        <taxon>Eukaryota</taxon>
        <taxon>Viridiplantae</taxon>
        <taxon>Streptophyta</taxon>
        <taxon>Embryophyta</taxon>
        <taxon>Tracheophyta</taxon>
        <taxon>Spermatophyta</taxon>
        <taxon>Magnoliopsida</taxon>
        <taxon>Liliopsida</taxon>
        <taxon>Poales</taxon>
        <taxon>Poaceae</taxon>
        <taxon>PACMAD clade</taxon>
        <taxon>Panicoideae</taxon>
        <taxon>Panicodae</taxon>
        <taxon>Paniceae</taxon>
        <taxon>Panicinae</taxon>
        <taxon>Panicum</taxon>
        <taxon>Panicum sect. Hiantes</taxon>
    </lineage>
</organism>
<accession>A0A8T0VC34</accession>
<evidence type="ECO:0000256" key="1">
    <source>
        <dbReference type="SAM" id="MobiDB-lite"/>
    </source>
</evidence>
<feature type="region of interest" description="Disordered" evidence="1">
    <location>
        <begin position="149"/>
        <end position="180"/>
    </location>
</feature>
<gene>
    <name evidence="2" type="ORF">PVAP13_2NG190906</name>
</gene>
<sequence length="231" mass="24854">MTSTSIWSPWRHMMTMRRWGAKRYILAALLGTLVAVAVVASISISLAPAHISFSVANAEITNTTVANTNGNLINLYYNFTLVANNTASKRTAVSFASLSAEIWESETAWVPAEEVNTTAEPELYQGLLPAGSAARVKIWAESGQYNEVEAGNGNNGTKKQHGGTAPATDDNKHTGAPAGNDTVKWPNCRVVVEAKVWFSLGLLRTRPFTVIASCYPVNFKYAISAPVTCTS</sequence>
<dbReference type="PANTHER" id="PTHR36480:SF5">
    <property type="entry name" value="LATE EMBRYOGENESIS ABUNDANT PROTEIN LEA-2 SUBGROUP DOMAIN-CONTAINING PROTEIN"/>
    <property type="match status" value="1"/>
</dbReference>
<reference evidence="2" key="1">
    <citation type="submission" date="2020-05" db="EMBL/GenBank/DDBJ databases">
        <title>WGS assembly of Panicum virgatum.</title>
        <authorList>
            <person name="Lovell J.T."/>
            <person name="Jenkins J."/>
            <person name="Shu S."/>
            <person name="Juenger T.E."/>
            <person name="Schmutz J."/>
        </authorList>
    </citation>
    <scope>NUCLEOTIDE SEQUENCE</scope>
    <source>
        <strain evidence="2">AP13</strain>
    </source>
</reference>
<evidence type="ECO:0000313" key="3">
    <source>
        <dbReference type="Proteomes" id="UP000823388"/>
    </source>
</evidence>
<name>A0A8T0VC34_PANVG</name>